<proteinExistence type="predicted"/>
<feature type="domain" description="AB hydrolase-1" evidence="2">
    <location>
        <begin position="54"/>
        <end position="268"/>
    </location>
</feature>
<dbReference type="InterPro" id="IPR029058">
    <property type="entry name" value="AB_hydrolase_fold"/>
</dbReference>
<dbReference type="PANTHER" id="PTHR43798:SF31">
    <property type="entry name" value="AB HYDROLASE SUPERFAMILY PROTEIN YCLE"/>
    <property type="match status" value="1"/>
</dbReference>
<evidence type="ECO:0000313" key="4">
    <source>
        <dbReference type="Proteomes" id="UP000222106"/>
    </source>
</evidence>
<comment type="caution">
    <text evidence="3">The sequence shown here is derived from an EMBL/GenBank/DDBJ whole genome shotgun (WGS) entry which is preliminary data.</text>
</comment>
<protein>
    <submittedName>
        <fullName evidence="3">Alpha-beta hydrolase superfamily lysophospholipase</fullName>
    </submittedName>
</protein>
<dbReference type="Pfam" id="PF12697">
    <property type="entry name" value="Abhydrolase_6"/>
    <property type="match status" value="1"/>
</dbReference>
<keyword evidence="1 3" id="KW-0378">Hydrolase</keyword>
<gene>
    <name evidence="3" type="ORF">ATJ97_2920</name>
</gene>
<organism evidence="3 4">
    <name type="scientific">Georgenia soli</name>
    <dbReference type="NCBI Taxonomy" id="638953"/>
    <lineage>
        <taxon>Bacteria</taxon>
        <taxon>Bacillati</taxon>
        <taxon>Actinomycetota</taxon>
        <taxon>Actinomycetes</taxon>
        <taxon>Micrococcales</taxon>
        <taxon>Bogoriellaceae</taxon>
        <taxon>Georgenia</taxon>
    </lineage>
</organism>
<dbReference type="OrthoDB" id="9769541at2"/>
<dbReference type="AlphaFoldDB" id="A0A2A9EQ54"/>
<dbReference type="EMBL" id="PDJI01000004">
    <property type="protein sequence ID" value="PFG40392.1"/>
    <property type="molecule type" value="Genomic_DNA"/>
</dbReference>
<dbReference type="PANTHER" id="PTHR43798">
    <property type="entry name" value="MONOACYLGLYCEROL LIPASE"/>
    <property type="match status" value="1"/>
</dbReference>
<name>A0A2A9EQ54_9MICO</name>
<dbReference type="InterPro" id="IPR050266">
    <property type="entry name" value="AB_hydrolase_sf"/>
</dbReference>
<dbReference type="GO" id="GO:0016787">
    <property type="term" value="F:hydrolase activity"/>
    <property type="evidence" value="ECO:0007669"/>
    <property type="project" value="UniProtKB-KW"/>
</dbReference>
<accession>A0A2A9EQ54</accession>
<keyword evidence="4" id="KW-1185">Reference proteome</keyword>
<sequence>MRLRPGPLEVRPPGASALAPADRLRSSVVRVRGTWVRVHRLSAERPDGGRPTAFVLLHGAGLSAREFAPLARALAVAGPVYLLDLPGHGGLPRPRSSRPGIADLAGVVADLLDGEGVREAVVVGHSMGAQVAAELRAGRPDLVAGAVLVGPVVDAAARRFTAQAARFARSSVHESGRTVAVALRGYAASGVPWLTEVLPAMMRYPLERRLTGPLAPVALVRGEYDVIAPPRWLEQLQGLLGAAAAGSRTVPGAAHNVVVEDAEVVARAALDVLDRARGAGR</sequence>
<dbReference type="GO" id="GO:0016020">
    <property type="term" value="C:membrane"/>
    <property type="evidence" value="ECO:0007669"/>
    <property type="project" value="TreeGrafter"/>
</dbReference>
<evidence type="ECO:0000313" key="3">
    <source>
        <dbReference type="EMBL" id="PFG40392.1"/>
    </source>
</evidence>
<dbReference type="SUPFAM" id="SSF53474">
    <property type="entry name" value="alpha/beta-Hydrolases"/>
    <property type="match status" value="1"/>
</dbReference>
<evidence type="ECO:0000256" key="1">
    <source>
        <dbReference type="ARBA" id="ARBA00022801"/>
    </source>
</evidence>
<evidence type="ECO:0000259" key="2">
    <source>
        <dbReference type="Pfam" id="PF12697"/>
    </source>
</evidence>
<dbReference type="Proteomes" id="UP000222106">
    <property type="component" value="Unassembled WGS sequence"/>
</dbReference>
<dbReference type="RefSeq" id="WP_098484312.1">
    <property type="nucleotide sequence ID" value="NZ_PDJI01000004.1"/>
</dbReference>
<reference evidence="3 4" key="1">
    <citation type="submission" date="2017-10" db="EMBL/GenBank/DDBJ databases">
        <title>Sequencing the genomes of 1000 actinobacteria strains.</title>
        <authorList>
            <person name="Klenk H.-P."/>
        </authorList>
    </citation>
    <scope>NUCLEOTIDE SEQUENCE [LARGE SCALE GENOMIC DNA]</scope>
    <source>
        <strain evidence="3 4">DSM 21838</strain>
    </source>
</reference>
<dbReference type="Gene3D" id="3.40.50.1820">
    <property type="entry name" value="alpha/beta hydrolase"/>
    <property type="match status" value="1"/>
</dbReference>
<dbReference type="InterPro" id="IPR000073">
    <property type="entry name" value="AB_hydrolase_1"/>
</dbReference>